<evidence type="ECO:0000259" key="2">
    <source>
        <dbReference type="PROSITE" id="PS51925"/>
    </source>
</evidence>
<dbReference type="InterPro" id="IPR003121">
    <property type="entry name" value="SWIB_MDM2_domain"/>
</dbReference>
<dbReference type="Gene3D" id="3.90.70.200">
    <property type="entry name" value="Plus-3 domain"/>
    <property type="match status" value="1"/>
</dbReference>
<dbReference type="InterPro" id="IPR036885">
    <property type="entry name" value="SWIB_MDM2_dom_sf"/>
</dbReference>
<gene>
    <name evidence="3" type="ORF">HU200_012566</name>
</gene>
<dbReference type="GO" id="GO:0003677">
    <property type="term" value="F:DNA binding"/>
    <property type="evidence" value="ECO:0007669"/>
    <property type="project" value="InterPro"/>
</dbReference>
<dbReference type="AlphaFoldDB" id="A0A835KN14"/>
<feature type="domain" description="DM2" evidence="2">
    <location>
        <begin position="87"/>
        <end position="170"/>
    </location>
</feature>
<dbReference type="PROSITE" id="PS51925">
    <property type="entry name" value="SWIB_MDM2"/>
    <property type="match status" value="1"/>
</dbReference>
<dbReference type="Proteomes" id="UP000636709">
    <property type="component" value="Unassembled WGS sequence"/>
</dbReference>
<evidence type="ECO:0000313" key="4">
    <source>
        <dbReference type="Proteomes" id="UP000636709"/>
    </source>
</evidence>
<dbReference type="PROSITE" id="PS51360">
    <property type="entry name" value="PLUS3"/>
    <property type="match status" value="1"/>
</dbReference>
<accession>A0A835KN14</accession>
<dbReference type="InterPro" id="IPR045894">
    <property type="entry name" value="At5g08430-like"/>
</dbReference>
<dbReference type="InterPro" id="IPR036128">
    <property type="entry name" value="Plus3-like_sf"/>
</dbReference>
<dbReference type="Gene3D" id="1.10.245.10">
    <property type="entry name" value="SWIB/MDM2 domain"/>
    <property type="match status" value="1"/>
</dbReference>
<evidence type="ECO:0000259" key="1">
    <source>
        <dbReference type="PROSITE" id="PS51360"/>
    </source>
</evidence>
<dbReference type="PANTHER" id="PTHR46851">
    <property type="entry name" value="OS01G0884500 PROTEIN"/>
    <property type="match status" value="1"/>
</dbReference>
<evidence type="ECO:0000313" key="3">
    <source>
        <dbReference type="EMBL" id="KAF8749551.1"/>
    </source>
</evidence>
<dbReference type="OrthoDB" id="1870062at2759"/>
<dbReference type="InterPro" id="IPR004343">
    <property type="entry name" value="Plus-3_dom"/>
</dbReference>
<keyword evidence="4" id="KW-1185">Reference proteome</keyword>
<dbReference type="PANTHER" id="PTHR46851:SF21">
    <property type="entry name" value="OS01G0884500 PROTEIN"/>
    <property type="match status" value="1"/>
</dbReference>
<sequence>MKLCLKTTGKKLTPRNIWNWFTWKKFALFSIEKFDCNRENLEKFPDEDHKPDANMFAENATIEETIPFDSKGKQNVNTSLKKLKSNKKTYIGWGSKELIEFLSSIGMDTSKALDESEIVGVIMRYIKLEDLIKNNKKKTSSCDGKLYSLFGRRKVSCKSVRKFLAVHLAANSISKDENFYGSENDDVPIMKNKAQNILELKIAKRVSERNKSCYASLSENNIKLIYLRRSLVINLLNHLDTFDQEVVGCFVRVKNAPSVRCYEIPKRPYQLGLVTDTKKSSEEYKINGKSTNILLCVTGFWEDVRISMLSEEAFEEVLFP</sequence>
<organism evidence="3 4">
    <name type="scientific">Digitaria exilis</name>
    <dbReference type="NCBI Taxonomy" id="1010633"/>
    <lineage>
        <taxon>Eukaryota</taxon>
        <taxon>Viridiplantae</taxon>
        <taxon>Streptophyta</taxon>
        <taxon>Embryophyta</taxon>
        <taxon>Tracheophyta</taxon>
        <taxon>Spermatophyta</taxon>
        <taxon>Magnoliopsida</taxon>
        <taxon>Liliopsida</taxon>
        <taxon>Poales</taxon>
        <taxon>Poaceae</taxon>
        <taxon>PACMAD clade</taxon>
        <taxon>Panicoideae</taxon>
        <taxon>Panicodae</taxon>
        <taxon>Paniceae</taxon>
        <taxon>Anthephorinae</taxon>
        <taxon>Digitaria</taxon>
    </lineage>
</organism>
<dbReference type="Pfam" id="PF02201">
    <property type="entry name" value="SWIB"/>
    <property type="match status" value="1"/>
</dbReference>
<comment type="caution">
    <text evidence="3">The sequence shown here is derived from an EMBL/GenBank/DDBJ whole genome shotgun (WGS) entry which is preliminary data.</text>
</comment>
<dbReference type="Pfam" id="PF03126">
    <property type="entry name" value="Plus-3"/>
    <property type="match status" value="1"/>
</dbReference>
<reference evidence="3" key="1">
    <citation type="submission" date="2020-07" db="EMBL/GenBank/DDBJ databases">
        <title>Genome sequence and genetic diversity analysis of an under-domesticated orphan crop, white fonio (Digitaria exilis).</title>
        <authorList>
            <person name="Bennetzen J.L."/>
            <person name="Chen S."/>
            <person name="Ma X."/>
            <person name="Wang X."/>
            <person name="Yssel A.E.J."/>
            <person name="Chaluvadi S.R."/>
            <person name="Johnson M."/>
            <person name="Gangashetty P."/>
            <person name="Hamidou F."/>
            <person name="Sanogo M.D."/>
            <person name="Zwaenepoel A."/>
            <person name="Wallace J."/>
            <person name="Van De Peer Y."/>
            <person name="Van Deynze A."/>
        </authorList>
    </citation>
    <scope>NUCLEOTIDE SEQUENCE</scope>
    <source>
        <tissue evidence="3">Leaves</tissue>
    </source>
</reference>
<name>A0A835KN14_9POAL</name>
<dbReference type="SMART" id="SM00719">
    <property type="entry name" value="Plus3"/>
    <property type="match status" value="1"/>
</dbReference>
<protein>
    <submittedName>
        <fullName evidence="3">Uncharacterized protein</fullName>
    </submittedName>
</protein>
<dbReference type="SUPFAM" id="SSF159042">
    <property type="entry name" value="Plus3-like"/>
    <property type="match status" value="1"/>
</dbReference>
<dbReference type="CDD" id="cd10567">
    <property type="entry name" value="SWIB-MDM2_like"/>
    <property type="match status" value="1"/>
</dbReference>
<feature type="domain" description="Plus3" evidence="1">
    <location>
        <begin position="216"/>
        <end position="320"/>
    </location>
</feature>
<dbReference type="SUPFAM" id="SSF47592">
    <property type="entry name" value="SWIB/MDM2 domain"/>
    <property type="match status" value="1"/>
</dbReference>
<proteinExistence type="predicted"/>
<dbReference type="EMBL" id="JACEFO010001035">
    <property type="protein sequence ID" value="KAF8749551.1"/>
    <property type="molecule type" value="Genomic_DNA"/>
</dbReference>